<dbReference type="SUPFAM" id="SSF116734">
    <property type="entry name" value="DNA methylase specificity domain"/>
    <property type="match status" value="2"/>
</dbReference>
<evidence type="ECO:0000259" key="4">
    <source>
        <dbReference type="Pfam" id="PF01420"/>
    </source>
</evidence>
<dbReference type="PANTHER" id="PTHR30408:SF12">
    <property type="entry name" value="TYPE I RESTRICTION ENZYME MJAVIII SPECIFICITY SUBUNIT"/>
    <property type="match status" value="1"/>
</dbReference>
<dbReference type="PANTHER" id="PTHR30408">
    <property type="entry name" value="TYPE-1 RESTRICTION ENZYME ECOKI SPECIFICITY PROTEIN"/>
    <property type="match status" value="1"/>
</dbReference>
<evidence type="ECO:0000256" key="3">
    <source>
        <dbReference type="ARBA" id="ARBA00023125"/>
    </source>
</evidence>
<dbReference type="AlphaFoldDB" id="A0A0A1F3N6"/>
<dbReference type="KEGG" id="care:LT85_0006"/>
<name>A0A0A1F3N6_9BURK</name>
<dbReference type="EC" id="3.1.21.3" evidence="5"/>
<keyword evidence="5" id="KW-0378">Hydrolase</keyword>
<dbReference type="InterPro" id="IPR044946">
    <property type="entry name" value="Restrct_endonuc_typeI_TRD_sf"/>
</dbReference>
<evidence type="ECO:0000256" key="2">
    <source>
        <dbReference type="ARBA" id="ARBA00022747"/>
    </source>
</evidence>
<dbReference type="Gene3D" id="3.90.220.20">
    <property type="entry name" value="DNA methylase specificity domains"/>
    <property type="match status" value="1"/>
</dbReference>
<feature type="domain" description="Type I restriction modification DNA specificity" evidence="4">
    <location>
        <begin position="84"/>
        <end position="238"/>
    </location>
</feature>
<protein>
    <submittedName>
        <fullName evidence="5">Type I restriction-modification system</fullName>
        <ecNumber evidence="5">3.1.21.3</ecNumber>
    </submittedName>
</protein>
<dbReference type="InterPro" id="IPR052021">
    <property type="entry name" value="Type-I_RS_S_subunit"/>
</dbReference>
<dbReference type="InterPro" id="IPR000055">
    <property type="entry name" value="Restrct_endonuc_typeI_TRD"/>
</dbReference>
<keyword evidence="2" id="KW-0680">Restriction system</keyword>
<dbReference type="GO" id="GO:0009035">
    <property type="term" value="F:type I site-specific deoxyribonuclease activity"/>
    <property type="evidence" value="ECO:0007669"/>
    <property type="project" value="UniProtKB-EC"/>
</dbReference>
<accession>A0A0A1F3N6</accession>
<proteinExistence type="inferred from homology"/>
<evidence type="ECO:0000313" key="6">
    <source>
        <dbReference type="Proteomes" id="UP000030302"/>
    </source>
</evidence>
<dbReference type="Proteomes" id="UP000030302">
    <property type="component" value="Chromosome"/>
</dbReference>
<dbReference type="EMBL" id="CP009962">
    <property type="protein sequence ID" value="AIY39166.1"/>
    <property type="molecule type" value="Genomic_DNA"/>
</dbReference>
<dbReference type="GO" id="GO:0003677">
    <property type="term" value="F:DNA binding"/>
    <property type="evidence" value="ECO:0007669"/>
    <property type="project" value="UniProtKB-KW"/>
</dbReference>
<sequence>MQIANFLDHETAKIDTLIEKQQGLIKLLKEKRQAVISHAVTKGLNPNATMRNSGVEWLGEVPTHWNQIKMKHILIAIIDAEHKTAEYFDDGTYLVCRTTNVRDGILKLDGGKYTNQETYLEWIKRGVPESGDILFTREAPAGEACIVPEEPILCLGQRMVLFKLNKSRMNPQFVLYSIYSGLADDFIKQLSQGSTVSHMNMADIINIPLFETGLDEQDQIVKHLDRVLARYDEVQKNAERTIELIQERRTALISAAVTGKIDVRDWQEPRQLAPELEDAAA</sequence>
<dbReference type="HOGENOM" id="CLU_021095_1_0_4"/>
<keyword evidence="6" id="KW-1185">Reference proteome</keyword>
<dbReference type="STRING" id="279058.LT85_0006"/>
<evidence type="ECO:0000313" key="5">
    <source>
        <dbReference type="EMBL" id="AIY39166.1"/>
    </source>
</evidence>
<reference evidence="6" key="1">
    <citation type="journal article" date="2014" name="Soil Biol. Biochem.">
        <title>Structure and function of bacterial communities in ageing soils: Insights from the Mendocino ecological staircase.</title>
        <authorList>
            <person name="Uroz S."/>
            <person name="Tech J.J."/>
            <person name="Sawaya N.A."/>
            <person name="Frey-Klett P."/>
            <person name="Leveau J.H.J."/>
        </authorList>
    </citation>
    <scope>NUCLEOTIDE SEQUENCE [LARGE SCALE GENOMIC DNA]</scope>
    <source>
        <strain evidence="6">Cal35</strain>
    </source>
</reference>
<organism evidence="5 6">
    <name type="scientific">Collimonas arenae</name>
    <dbReference type="NCBI Taxonomy" id="279058"/>
    <lineage>
        <taxon>Bacteria</taxon>
        <taxon>Pseudomonadati</taxon>
        <taxon>Pseudomonadota</taxon>
        <taxon>Betaproteobacteria</taxon>
        <taxon>Burkholderiales</taxon>
        <taxon>Oxalobacteraceae</taxon>
        <taxon>Collimonas</taxon>
    </lineage>
</organism>
<comment type="similarity">
    <text evidence="1">Belongs to the type-I restriction system S methylase family.</text>
</comment>
<keyword evidence="3" id="KW-0238">DNA-binding</keyword>
<dbReference type="GO" id="GO:0009307">
    <property type="term" value="P:DNA restriction-modification system"/>
    <property type="evidence" value="ECO:0007669"/>
    <property type="project" value="UniProtKB-KW"/>
</dbReference>
<dbReference type="Gene3D" id="1.10.287.1120">
    <property type="entry name" value="Bipartite methylase S protein"/>
    <property type="match status" value="1"/>
</dbReference>
<evidence type="ECO:0000256" key="1">
    <source>
        <dbReference type="ARBA" id="ARBA00010923"/>
    </source>
</evidence>
<gene>
    <name evidence="5" type="ORF">LT85_0006</name>
</gene>
<dbReference type="Pfam" id="PF01420">
    <property type="entry name" value="Methylase_S"/>
    <property type="match status" value="1"/>
</dbReference>